<accession>A0A4C1X8B0</accession>
<dbReference type="Proteomes" id="UP000299102">
    <property type="component" value="Unassembled WGS sequence"/>
</dbReference>
<evidence type="ECO:0000313" key="1">
    <source>
        <dbReference type="EMBL" id="GBP58574.1"/>
    </source>
</evidence>
<protein>
    <submittedName>
        <fullName evidence="1">Uncharacterized protein</fullName>
    </submittedName>
</protein>
<dbReference type="OrthoDB" id="7424700at2759"/>
<name>A0A4C1X8B0_EUMVA</name>
<keyword evidence="2" id="KW-1185">Reference proteome</keyword>
<sequence length="358" mass="40786">MLRITADKPKITHRNPVFFSYINMTSRRYSRADVSYIGLNFELLEPIGNNVSEKYEKRPTVHSMFSSTSESNGNGLRASYNISLLFAKSGKPQTIGEQLISPAIEKVECLDEDIQTYVQHLMALHDDFKFKFEDILSMEIPPWIINPFNETKVENVILQEELLELSTNGELKCVFVLYEYRDHTYRQTFAEIGFPLCDLLLKNKLFGKPLRQGWNTKLPNSTGCQPGWHVLTLSEDGGQTLVNFLKMKEFHDNNDKKAPVTRQYTDDIPVIKLGEVELTLSQLQISKASGADGNTTERCVEEVLDWKTHGINVNREYLSHLRFADDVVIRMTTSSAKQHSGHSITTTHHTAVETIIAD</sequence>
<evidence type="ECO:0000313" key="2">
    <source>
        <dbReference type="Proteomes" id="UP000299102"/>
    </source>
</evidence>
<comment type="caution">
    <text evidence="1">The sequence shown here is derived from an EMBL/GenBank/DDBJ whole genome shotgun (WGS) entry which is preliminary data.</text>
</comment>
<dbReference type="AlphaFoldDB" id="A0A4C1X8B0"/>
<dbReference type="EMBL" id="BGZK01000739">
    <property type="protein sequence ID" value="GBP58574.1"/>
    <property type="molecule type" value="Genomic_DNA"/>
</dbReference>
<reference evidence="1 2" key="1">
    <citation type="journal article" date="2019" name="Commun. Biol.">
        <title>The bagworm genome reveals a unique fibroin gene that provides high tensile strength.</title>
        <authorList>
            <person name="Kono N."/>
            <person name="Nakamura H."/>
            <person name="Ohtoshi R."/>
            <person name="Tomita M."/>
            <person name="Numata K."/>
            <person name="Arakawa K."/>
        </authorList>
    </citation>
    <scope>NUCLEOTIDE SEQUENCE [LARGE SCALE GENOMIC DNA]</scope>
</reference>
<organism evidence="1 2">
    <name type="scientific">Eumeta variegata</name>
    <name type="common">Bagworm moth</name>
    <name type="synonym">Eumeta japonica</name>
    <dbReference type="NCBI Taxonomy" id="151549"/>
    <lineage>
        <taxon>Eukaryota</taxon>
        <taxon>Metazoa</taxon>
        <taxon>Ecdysozoa</taxon>
        <taxon>Arthropoda</taxon>
        <taxon>Hexapoda</taxon>
        <taxon>Insecta</taxon>
        <taxon>Pterygota</taxon>
        <taxon>Neoptera</taxon>
        <taxon>Endopterygota</taxon>
        <taxon>Lepidoptera</taxon>
        <taxon>Glossata</taxon>
        <taxon>Ditrysia</taxon>
        <taxon>Tineoidea</taxon>
        <taxon>Psychidae</taxon>
        <taxon>Oiketicinae</taxon>
        <taxon>Eumeta</taxon>
    </lineage>
</organism>
<gene>
    <name evidence="1" type="ORF">EVAR_40857_1</name>
</gene>
<proteinExistence type="predicted"/>